<dbReference type="SUPFAM" id="SSF46689">
    <property type="entry name" value="Homeodomain-like"/>
    <property type="match status" value="2"/>
</dbReference>
<dbReference type="EMBL" id="JAQNDK010000001">
    <property type="protein sequence ID" value="MDC0676268.1"/>
    <property type="molecule type" value="Genomic_DNA"/>
</dbReference>
<gene>
    <name evidence="6" type="ORF">POL72_00845</name>
</gene>
<protein>
    <submittedName>
        <fullName evidence="6">AraC family transcriptional regulator</fullName>
    </submittedName>
</protein>
<dbReference type="InterPro" id="IPR050204">
    <property type="entry name" value="AraC_XylS_family_regulators"/>
</dbReference>
<proteinExistence type="predicted"/>
<dbReference type="Gene3D" id="1.10.10.60">
    <property type="entry name" value="Homeodomain-like"/>
    <property type="match status" value="2"/>
</dbReference>
<keyword evidence="3" id="KW-0804">Transcription</keyword>
<dbReference type="InterPro" id="IPR011051">
    <property type="entry name" value="RmlC_Cupin_sf"/>
</dbReference>
<feature type="region of interest" description="Disordered" evidence="4">
    <location>
        <begin position="308"/>
        <end position="344"/>
    </location>
</feature>
<dbReference type="Pfam" id="PF12833">
    <property type="entry name" value="HTH_18"/>
    <property type="match status" value="1"/>
</dbReference>
<dbReference type="Gene3D" id="2.60.120.10">
    <property type="entry name" value="Jelly Rolls"/>
    <property type="match status" value="1"/>
</dbReference>
<keyword evidence="2" id="KW-0238">DNA-binding</keyword>
<keyword evidence="1" id="KW-0805">Transcription regulation</keyword>
<dbReference type="PANTHER" id="PTHR46796">
    <property type="entry name" value="HTH-TYPE TRANSCRIPTIONAL ACTIVATOR RHAS-RELATED"/>
    <property type="match status" value="1"/>
</dbReference>
<dbReference type="Proteomes" id="UP001217485">
    <property type="component" value="Unassembled WGS sequence"/>
</dbReference>
<dbReference type="PANTHER" id="PTHR46796:SF7">
    <property type="entry name" value="ARAC FAMILY TRANSCRIPTIONAL REGULATOR"/>
    <property type="match status" value="1"/>
</dbReference>
<dbReference type="InterPro" id="IPR032783">
    <property type="entry name" value="AraC_lig"/>
</dbReference>
<keyword evidence="7" id="KW-1185">Reference proteome</keyword>
<feature type="domain" description="HTH araC/xylS-type" evidence="5">
    <location>
        <begin position="215"/>
        <end position="312"/>
    </location>
</feature>
<evidence type="ECO:0000256" key="3">
    <source>
        <dbReference type="ARBA" id="ARBA00023163"/>
    </source>
</evidence>
<name>A0ABT5BSA4_9BACT</name>
<dbReference type="InterPro" id="IPR009057">
    <property type="entry name" value="Homeodomain-like_sf"/>
</dbReference>
<dbReference type="InterPro" id="IPR014710">
    <property type="entry name" value="RmlC-like_jellyroll"/>
</dbReference>
<evidence type="ECO:0000256" key="2">
    <source>
        <dbReference type="ARBA" id="ARBA00023125"/>
    </source>
</evidence>
<evidence type="ECO:0000256" key="1">
    <source>
        <dbReference type="ARBA" id="ARBA00023015"/>
    </source>
</evidence>
<reference evidence="6 7" key="1">
    <citation type="submission" date="2023-01" db="EMBL/GenBank/DDBJ databases">
        <title>Minimal conservation of predation-associated metabolite biosynthetic gene clusters underscores biosynthetic potential of Myxococcota including descriptions for ten novel species: Archangium lansinium sp. nov., Myxococcus landrumus sp. nov., Nannocystis bai.</title>
        <authorList>
            <person name="Ahearne A."/>
            <person name="Stevens C."/>
            <person name="Dowd S."/>
        </authorList>
    </citation>
    <scope>NUCLEOTIDE SEQUENCE [LARGE SCALE GENOMIC DNA]</scope>
    <source>
        <strain evidence="6 7">WIWO2</strain>
    </source>
</reference>
<evidence type="ECO:0000313" key="6">
    <source>
        <dbReference type="EMBL" id="MDC0676268.1"/>
    </source>
</evidence>
<comment type="caution">
    <text evidence="6">The sequence shown here is derived from an EMBL/GenBank/DDBJ whole genome shotgun (WGS) entry which is preliminary data.</text>
</comment>
<dbReference type="Pfam" id="PF12852">
    <property type="entry name" value="Cupin_6"/>
    <property type="match status" value="1"/>
</dbReference>
<dbReference type="PROSITE" id="PS01124">
    <property type="entry name" value="HTH_ARAC_FAMILY_2"/>
    <property type="match status" value="1"/>
</dbReference>
<evidence type="ECO:0000313" key="7">
    <source>
        <dbReference type="Proteomes" id="UP001217485"/>
    </source>
</evidence>
<accession>A0ABT5BSA4</accession>
<organism evidence="6 7">
    <name type="scientific">Sorangium atrum</name>
    <dbReference type="NCBI Taxonomy" id="2995308"/>
    <lineage>
        <taxon>Bacteria</taxon>
        <taxon>Pseudomonadati</taxon>
        <taxon>Myxococcota</taxon>
        <taxon>Polyangia</taxon>
        <taxon>Polyangiales</taxon>
        <taxon>Polyangiaceae</taxon>
        <taxon>Sorangium</taxon>
    </lineage>
</organism>
<evidence type="ECO:0000256" key="4">
    <source>
        <dbReference type="SAM" id="MobiDB-lite"/>
    </source>
</evidence>
<dbReference type="InterPro" id="IPR018060">
    <property type="entry name" value="HTH_AraC"/>
</dbReference>
<dbReference type="SMART" id="SM00342">
    <property type="entry name" value="HTH_ARAC"/>
    <property type="match status" value="1"/>
</dbReference>
<dbReference type="SUPFAM" id="SSF51182">
    <property type="entry name" value="RmlC-like cupins"/>
    <property type="match status" value="1"/>
</dbReference>
<dbReference type="RefSeq" id="WP_272092974.1">
    <property type="nucleotide sequence ID" value="NZ_JAQNDK010000001.1"/>
</dbReference>
<evidence type="ECO:0000259" key="5">
    <source>
        <dbReference type="PROSITE" id="PS01124"/>
    </source>
</evidence>
<sequence length="344" mass="36563">MDALSELLSSVRARSASWACLDARAPWGVALRGRPSTFCVHHVVSGAAWVSAENDGHALALATGDVAVVPHGRAHSLRDRADTPLVAFEALPGVRAGGDERVWRLTLGGVGTEARVTSALVELEDPFSVPIVSSLPPVFRLAGAGAGQTALVEHLRLLAREIESRPFGSDLALARMADVLFIHVMRAYVETLGDEPSHSCRSLELVSALRDPGVATALGLMSGRPEHPWTVASLAEQVGLSRSAFAARFTSLVGEPPLGFLTRMRMQRATMLLREGATLALASQLTGYASEASFSHAFRQWSGMAPGAYRRQQHVRQSNPPAEPGARPRAGGGQDPPARRAARA</sequence>